<dbReference type="STRING" id="6248.A0A0K0EC69"/>
<feature type="compositionally biased region" description="Polar residues" evidence="1">
    <location>
        <begin position="1"/>
        <end position="10"/>
    </location>
</feature>
<organism evidence="3">
    <name type="scientific">Strongyloides stercoralis</name>
    <name type="common">Threadworm</name>
    <dbReference type="NCBI Taxonomy" id="6248"/>
    <lineage>
        <taxon>Eukaryota</taxon>
        <taxon>Metazoa</taxon>
        <taxon>Ecdysozoa</taxon>
        <taxon>Nematoda</taxon>
        <taxon>Chromadorea</taxon>
        <taxon>Rhabditida</taxon>
        <taxon>Tylenchina</taxon>
        <taxon>Panagrolaimomorpha</taxon>
        <taxon>Strongyloidoidea</taxon>
        <taxon>Strongyloididae</taxon>
        <taxon>Strongyloides</taxon>
    </lineage>
</organism>
<accession>A0A0K0EC69</accession>
<name>A0A0K0EC69_STRER</name>
<keyword evidence="2" id="KW-1185">Reference proteome</keyword>
<dbReference type="AlphaFoldDB" id="A0A0K0EC69"/>
<feature type="region of interest" description="Disordered" evidence="1">
    <location>
        <begin position="1"/>
        <end position="23"/>
    </location>
</feature>
<evidence type="ECO:0000313" key="2">
    <source>
        <dbReference type="Proteomes" id="UP000035681"/>
    </source>
</evidence>
<evidence type="ECO:0000313" key="3">
    <source>
        <dbReference type="WBParaSite" id="SSTP_0000707500.1"/>
    </source>
</evidence>
<dbReference type="WBParaSite" id="TCONS_00013344.p1">
    <property type="protein sequence ID" value="TCONS_00013344.p1"/>
    <property type="gene ID" value="XLOC_009210"/>
</dbReference>
<proteinExistence type="predicted"/>
<reference evidence="3" key="1">
    <citation type="submission" date="2015-08" db="UniProtKB">
        <authorList>
            <consortium name="WormBaseParasite"/>
        </authorList>
    </citation>
    <scope>IDENTIFICATION</scope>
</reference>
<dbReference type="Proteomes" id="UP000035681">
    <property type="component" value="Unplaced"/>
</dbReference>
<dbReference type="WBParaSite" id="SSTP_0000707500.1">
    <property type="protein sequence ID" value="SSTP_0000707500.1"/>
    <property type="gene ID" value="SSTP_0000707500"/>
</dbReference>
<feature type="region of interest" description="Disordered" evidence="1">
    <location>
        <begin position="316"/>
        <end position="339"/>
    </location>
</feature>
<feature type="compositionally biased region" description="Basic and acidic residues" evidence="1">
    <location>
        <begin position="316"/>
        <end position="325"/>
    </location>
</feature>
<protein>
    <submittedName>
        <fullName evidence="3">DUF659 domain-containing protein</fullName>
    </submittedName>
</protein>
<evidence type="ECO:0000256" key="1">
    <source>
        <dbReference type="SAM" id="MobiDB-lite"/>
    </source>
</evidence>
<sequence>MDASNYQQPTAPEKPESFAYDGFEKDGEDDIMEAFLAAYEISKKRWTKQQRNLKENPLANNEDKEQLEDKQAKELEKMLTAFNISDKHSFLLPYEWETESNHPRLEKLTTLIVSQLSKHGKLKLFIKGGDVEFGIWKEETINFLKVVTVDDEGFDITNQLCVSLITKFIPHHNEAKHFLNMALRTKMDEDGKLPPGVLFTTILGEIWQSMRKSQKTKRNQVLAQALQCCYGKDTIETFTKKYDEYLCKRLGVQVVNLYLDSVPALRREYFLNYQEGIPMKIRREVKFDITKDVTWDEFINLFIEAEALLKTWDSTEKKSNQERTNKNGAPPYNNEKKIF</sequence>